<keyword evidence="3" id="KW-1185">Reference proteome</keyword>
<gene>
    <name evidence="2" type="ORF">R3P38DRAFT_2773905</name>
</gene>
<dbReference type="Pfam" id="PF12770">
    <property type="entry name" value="CHAT"/>
    <property type="match status" value="1"/>
</dbReference>
<dbReference type="InterPro" id="IPR024983">
    <property type="entry name" value="CHAT_dom"/>
</dbReference>
<comment type="caution">
    <text evidence="2">The sequence shown here is derived from an EMBL/GenBank/DDBJ whole genome shotgun (WGS) entry which is preliminary data.</text>
</comment>
<evidence type="ECO:0000313" key="3">
    <source>
        <dbReference type="Proteomes" id="UP001362999"/>
    </source>
</evidence>
<dbReference type="PANTHER" id="PTHR10098:SF108">
    <property type="entry name" value="TETRATRICOPEPTIDE REPEAT PROTEIN 28"/>
    <property type="match status" value="1"/>
</dbReference>
<dbReference type="InterPro" id="IPR019734">
    <property type="entry name" value="TPR_rpt"/>
</dbReference>
<protein>
    <submittedName>
        <fullName evidence="2">CHAT domain-containing protein</fullName>
    </submittedName>
</protein>
<dbReference type="AlphaFoldDB" id="A0AAW0BYF6"/>
<dbReference type="PANTHER" id="PTHR10098">
    <property type="entry name" value="RAPSYN-RELATED"/>
    <property type="match status" value="1"/>
</dbReference>
<evidence type="ECO:0000259" key="1">
    <source>
        <dbReference type="Pfam" id="PF12770"/>
    </source>
</evidence>
<evidence type="ECO:0000313" key="2">
    <source>
        <dbReference type="EMBL" id="KAK7031350.1"/>
    </source>
</evidence>
<dbReference type="InterPro" id="IPR011990">
    <property type="entry name" value="TPR-like_helical_dom_sf"/>
</dbReference>
<dbReference type="Proteomes" id="UP001362999">
    <property type="component" value="Unassembled WGS sequence"/>
</dbReference>
<proteinExistence type="predicted"/>
<dbReference type="EMBL" id="JAWWNJ010000024">
    <property type="protein sequence ID" value="KAK7031350.1"/>
    <property type="molecule type" value="Genomic_DNA"/>
</dbReference>
<reference evidence="2 3" key="1">
    <citation type="journal article" date="2024" name="J Genomics">
        <title>Draft genome sequencing and assembly of Favolaschia claudopus CIRM-BRFM 2984 isolated from oak limbs.</title>
        <authorList>
            <person name="Navarro D."/>
            <person name="Drula E."/>
            <person name="Chaduli D."/>
            <person name="Cazenave R."/>
            <person name="Ahrendt S."/>
            <person name="Wang J."/>
            <person name="Lipzen A."/>
            <person name="Daum C."/>
            <person name="Barry K."/>
            <person name="Grigoriev I.V."/>
            <person name="Favel A."/>
            <person name="Rosso M.N."/>
            <person name="Martin F."/>
        </authorList>
    </citation>
    <scope>NUCLEOTIDE SEQUENCE [LARGE SCALE GENOMIC DNA]</scope>
    <source>
        <strain evidence="2 3">CIRM-BRFM 2984</strain>
    </source>
</reference>
<organism evidence="2 3">
    <name type="scientific">Favolaschia claudopus</name>
    <dbReference type="NCBI Taxonomy" id="2862362"/>
    <lineage>
        <taxon>Eukaryota</taxon>
        <taxon>Fungi</taxon>
        <taxon>Dikarya</taxon>
        <taxon>Basidiomycota</taxon>
        <taxon>Agaricomycotina</taxon>
        <taxon>Agaricomycetes</taxon>
        <taxon>Agaricomycetidae</taxon>
        <taxon>Agaricales</taxon>
        <taxon>Marasmiineae</taxon>
        <taxon>Mycenaceae</taxon>
        <taxon>Favolaschia</taxon>
    </lineage>
</organism>
<dbReference type="SMART" id="SM00028">
    <property type="entry name" value="TPR"/>
    <property type="match status" value="4"/>
</dbReference>
<accession>A0AAW0BYF6</accession>
<feature type="domain" description="CHAT" evidence="1">
    <location>
        <begin position="843"/>
        <end position="1118"/>
    </location>
</feature>
<sequence>MRAILTDLHEGRFDYVNLVAHMLQMRFEALHETDDIEQSIAFCMEAISLLPEVAAERRSACSHMAHTGLAVSYISRFEALGRLEDLNDSIAQYAMAVELGPQSDGNYCKSVSGLAATLAKRFEYLGTTDDLHRAVSVVRACLASLDEDDVQRITLTLTLADALEKSFNQSGSLPELEEAMDLYRAVIAVRAQEDHSEMVVAVANLATAHHSRYERLHEIDDLNSAINMNKVLLSLEENPGRPTVLNNLANALITRFEETGDQSDLKTSLSYYRDALNINRHNKVDHALALVSMASGLSKSFVSTSRIEDLDEATSYCHQAVSILADGHRHQLAAYDTLANILRQRYRFLGRIRDLEDALVYGRRYLASCRPQDSGRPSALASVADILLQRFHCFCLAGDLEQALNYRLEALKLCPPNHRRQFEYLYGLAFVVLEVYILYSANPDHLEAALENYKQALSLCPEGHCARPRTLSGLAASYSARFKRFQRIDDLETGICLLREAIALSAAPSDYSYFNDLAVDLSIRFDHLGEVADIKEAIALFARAKDSIPSVHPLQPRLDRHLASAYLKQAKIDSHPVLVSTAFSFFEASFYSPVSEPWTAVHTLTDWADAAQAHQRRVPFAAYSRAMELMEQSVAATPMANLQHEALMAAPEAWRTIAMDAAAIAIAAGHFSLAVELLERGRAILWTRLRGYRASLERLRDVNDPLATRFENVSKQLEILAFSRSIARNTLEPELHFDGMITSKRVVQEERETLLNEIRQLEGFEHFMRPVPYKALRCAAEGGPVVLINCSELRCDALILRDHEEPSPFLVQLPEATLSGLKELNQEFTKARGRDSSKQLVSVLRTLWKTVVQPIVMKLQALKVPHKTRIWWCPTSFLCNFPLHAAGMYTKLEPDANLPNLFISSYTPTLCALIQARIDKRPNAHDHIQALVIGHSTADLPAVEPEIAEIRALGPFVNTLVEEAATPLRVLGALQQHSYMHFACHAIQRQKPFESAFHLHDGELQLLDIVQARLPRADFAFLSACSTAVGDSVTPDEAIHLAAAMQFAGFRSVVGTLWKMADEDGPFVAREFYGHIFRAGAAAADYTDAAAALHGAVRALRKKDPQSISRWINFIHVGA</sequence>
<name>A0AAW0BYF6_9AGAR</name>
<dbReference type="Gene3D" id="1.25.40.10">
    <property type="entry name" value="Tetratricopeptide repeat domain"/>
    <property type="match status" value="3"/>
</dbReference>
<dbReference type="SUPFAM" id="SSF48452">
    <property type="entry name" value="TPR-like"/>
    <property type="match status" value="2"/>
</dbReference>